<evidence type="ECO:0008006" key="10">
    <source>
        <dbReference type="Google" id="ProtNLM"/>
    </source>
</evidence>
<dbReference type="STRING" id="342668.A0A1B8GK68"/>
<dbReference type="InterPro" id="IPR000306">
    <property type="entry name" value="Znf_FYVE"/>
</dbReference>
<dbReference type="InterPro" id="IPR013083">
    <property type="entry name" value="Znf_RING/FYVE/PHD"/>
</dbReference>
<dbReference type="CDD" id="cd16489">
    <property type="entry name" value="mRING-CH-C4HC2H_ZNRF"/>
    <property type="match status" value="1"/>
</dbReference>
<name>A0A1B8GK68_9PEZI</name>
<dbReference type="PROSITE" id="PS50089">
    <property type="entry name" value="ZF_RING_2"/>
    <property type="match status" value="1"/>
</dbReference>
<dbReference type="Pfam" id="PF13639">
    <property type="entry name" value="zf-RING_2"/>
    <property type="match status" value="1"/>
</dbReference>
<dbReference type="AlphaFoldDB" id="A0A1B8GK68"/>
<evidence type="ECO:0000259" key="6">
    <source>
        <dbReference type="PROSITE" id="PS50089"/>
    </source>
</evidence>
<feature type="compositionally biased region" description="Low complexity" evidence="5">
    <location>
        <begin position="518"/>
        <end position="527"/>
    </location>
</feature>
<dbReference type="CDD" id="cd15737">
    <property type="entry name" value="FYVE2_Vac1p_like"/>
    <property type="match status" value="1"/>
</dbReference>
<dbReference type="SMART" id="SM00184">
    <property type="entry name" value="RING"/>
    <property type="match status" value="1"/>
</dbReference>
<feature type="compositionally biased region" description="Polar residues" evidence="5">
    <location>
        <begin position="494"/>
        <end position="509"/>
    </location>
</feature>
<feature type="domain" description="FYVE-type" evidence="7">
    <location>
        <begin position="286"/>
        <end position="375"/>
    </location>
</feature>
<feature type="compositionally biased region" description="Low complexity" evidence="5">
    <location>
        <begin position="442"/>
        <end position="466"/>
    </location>
</feature>
<sequence>MTSEAELRARYQTSRFREAGLQVSPTQADEGSADPPQAPIIDIAEPNISEEEEPRGLMPNEEDPAAANIDTEPIGGDEEDPAIASADTEHIRVDIEPASITDTQNDDGSALQRPNLADESLGIQTDPTPPASQPSTSNVPSSTPSLSNQEEIQAQTVTDDDPGDDDPGAGVPSSHESPVESDILTLPLNQSGDIPPQSPISAEPETLETEDIGGPAPAENIDNGQLDGTVCSTRYLRDVQRSESDVEQERPLTSQRDEHEVVASTEDTGGDEATLNTTGPPRWQPDAEVTYCPICQTQFSFFVRKHHCRKCGRVVCASCSPHRITIPYQFIVQPPVSGPATALPIAPLAGRDTDNLPQFGGTKVRLCNPCVPDPNTLPPQPQRTAADERWRDAPPTYYLSSNSRPYSFGEQDMENLERQASAASVRSRAVSSTGATHRHQRQLSQSPYPPRSSSQTSYVGGSSYTGPHHLNQGPSSYQRRYPNRNLPGPRHQSHQSLSMSSTGSPSNAQPHYRSLLDPFSSQQPQPSNSGVDTSRPLPPIPRIREEDECPVCHRELPSRTLPDFESLRSNHVTECIEEQIAIHSGRPRQQSPATVPARHERPSATTMISSISTPEFRSNSPNSATSSASSQGDLNLAQAINLQPPAPDISSFPNTPEGRTAFREAQHAAVVLGHTRSTSHSPLAHPSSSFSPEPRRTGMFPYKATEKDCVDDAECTICLEEFEVGEQMARLECLCRFHEKCIRSWWEGKPGRCPVHGHDAWGL</sequence>
<feature type="region of interest" description="Disordered" evidence="5">
    <location>
        <begin position="585"/>
        <end position="631"/>
    </location>
</feature>
<reference evidence="8 9" key="1">
    <citation type="submission" date="2016-03" db="EMBL/GenBank/DDBJ databases">
        <title>Comparative genomics of Pseudogymnoascus destructans, the fungus causing white-nose syndrome of bats.</title>
        <authorList>
            <person name="Palmer J.M."/>
            <person name="Drees K.P."/>
            <person name="Foster J.T."/>
            <person name="Lindner D.L."/>
        </authorList>
    </citation>
    <scope>NUCLEOTIDE SEQUENCE [LARGE SCALE GENOMIC DNA]</scope>
    <source>
        <strain evidence="8 9">UAMH 10579</strain>
    </source>
</reference>
<evidence type="ECO:0000313" key="9">
    <source>
        <dbReference type="Proteomes" id="UP000091956"/>
    </source>
</evidence>
<evidence type="ECO:0000256" key="5">
    <source>
        <dbReference type="SAM" id="MobiDB-lite"/>
    </source>
</evidence>
<dbReference type="InterPro" id="IPR017455">
    <property type="entry name" value="Znf_FYVE-rel"/>
</dbReference>
<proteinExistence type="predicted"/>
<dbReference type="PANTHER" id="PTHR23164:SF30">
    <property type="entry name" value="EARLY ENDOSOME ANTIGEN 1"/>
    <property type="match status" value="1"/>
</dbReference>
<dbReference type="InterPro" id="IPR011011">
    <property type="entry name" value="Znf_FYVE_PHD"/>
</dbReference>
<evidence type="ECO:0000256" key="1">
    <source>
        <dbReference type="ARBA" id="ARBA00022723"/>
    </source>
</evidence>
<dbReference type="GO" id="GO:0008270">
    <property type="term" value="F:zinc ion binding"/>
    <property type="evidence" value="ECO:0007669"/>
    <property type="project" value="UniProtKB-KW"/>
</dbReference>
<dbReference type="PANTHER" id="PTHR23164">
    <property type="entry name" value="EARLY ENDOSOME ANTIGEN 1"/>
    <property type="match status" value="1"/>
</dbReference>
<feature type="compositionally biased region" description="Basic and acidic residues" evidence="5">
    <location>
        <begin position="235"/>
        <end position="261"/>
    </location>
</feature>
<dbReference type="EMBL" id="KV460230">
    <property type="protein sequence ID" value="OBT96218.2"/>
    <property type="molecule type" value="Genomic_DNA"/>
</dbReference>
<feature type="compositionally biased region" description="Low complexity" evidence="5">
    <location>
        <begin position="618"/>
        <end position="630"/>
    </location>
</feature>
<dbReference type="SUPFAM" id="SSF57850">
    <property type="entry name" value="RING/U-box"/>
    <property type="match status" value="1"/>
</dbReference>
<feature type="compositionally biased region" description="Low complexity" evidence="5">
    <location>
        <begin position="133"/>
        <end position="148"/>
    </location>
</feature>
<keyword evidence="2 4" id="KW-0863">Zinc-finger</keyword>
<keyword evidence="1" id="KW-0479">Metal-binding</keyword>
<keyword evidence="9" id="KW-1185">Reference proteome</keyword>
<dbReference type="InterPro" id="IPR001841">
    <property type="entry name" value="Znf_RING"/>
</dbReference>
<feature type="compositionally biased region" description="Acidic residues" evidence="5">
    <location>
        <begin position="158"/>
        <end position="167"/>
    </location>
</feature>
<feature type="compositionally biased region" description="Polar residues" evidence="5">
    <location>
        <begin position="676"/>
        <end position="691"/>
    </location>
</feature>
<dbReference type="Proteomes" id="UP000091956">
    <property type="component" value="Unassembled WGS sequence"/>
</dbReference>
<feature type="region of interest" description="Disordered" evidence="5">
    <location>
        <begin position="371"/>
        <end position="544"/>
    </location>
</feature>
<evidence type="ECO:0000313" key="8">
    <source>
        <dbReference type="EMBL" id="OBT96218.2"/>
    </source>
</evidence>
<evidence type="ECO:0000256" key="2">
    <source>
        <dbReference type="ARBA" id="ARBA00022771"/>
    </source>
</evidence>
<feature type="region of interest" description="Disordered" evidence="5">
    <location>
        <begin position="1"/>
        <end position="282"/>
    </location>
</feature>
<evidence type="ECO:0000259" key="7">
    <source>
        <dbReference type="PROSITE" id="PS50178"/>
    </source>
</evidence>
<gene>
    <name evidence="8" type="ORF">VE01_06835</name>
</gene>
<feature type="region of interest" description="Disordered" evidence="5">
    <location>
        <begin position="676"/>
        <end position="696"/>
    </location>
</feature>
<dbReference type="Gene3D" id="3.30.40.10">
    <property type="entry name" value="Zinc/RING finger domain, C3HC4 (zinc finger)"/>
    <property type="match status" value="2"/>
</dbReference>
<dbReference type="PROSITE" id="PS50178">
    <property type="entry name" value="ZF_FYVE"/>
    <property type="match status" value="1"/>
</dbReference>
<evidence type="ECO:0000256" key="3">
    <source>
        <dbReference type="ARBA" id="ARBA00022833"/>
    </source>
</evidence>
<feature type="compositionally biased region" description="Polar residues" evidence="5">
    <location>
        <begin position="603"/>
        <end position="617"/>
    </location>
</feature>
<feature type="compositionally biased region" description="Low complexity" evidence="5">
    <location>
        <begin position="420"/>
        <end position="432"/>
    </location>
</feature>
<accession>A0A1B8GK68</accession>
<dbReference type="RefSeq" id="XP_059319663.1">
    <property type="nucleotide sequence ID" value="XM_059463834.1"/>
</dbReference>
<dbReference type="GeneID" id="28840221"/>
<dbReference type="Pfam" id="PF01363">
    <property type="entry name" value="FYVE"/>
    <property type="match status" value="1"/>
</dbReference>
<protein>
    <recommendedName>
        <fullName evidence="10">FYVE-type domain-containing protein</fullName>
    </recommendedName>
</protein>
<dbReference type="SMART" id="SM00064">
    <property type="entry name" value="FYVE"/>
    <property type="match status" value="1"/>
</dbReference>
<feature type="domain" description="RING-type" evidence="6">
    <location>
        <begin position="715"/>
        <end position="756"/>
    </location>
</feature>
<reference evidence="9" key="2">
    <citation type="journal article" date="2018" name="Nat. Commun.">
        <title>Extreme sensitivity to ultraviolet light in the fungal pathogen causing white-nose syndrome of bats.</title>
        <authorList>
            <person name="Palmer J.M."/>
            <person name="Drees K.P."/>
            <person name="Foster J.T."/>
            <person name="Lindner D.L."/>
        </authorList>
    </citation>
    <scope>NUCLEOTIDE SEQUENCE [LARGE SCALE GENOMIC DNA]</scope>
    <source>
        <strain evidence="9">UAMH 10579</strain>
    </source>
</reference>
<dbReference type="SUPFAM" id="SSF57903">
    <property type="entry name" value="FYVE/PHD zinc finger"/>
    <property type="match status" value="1"/>
</dbReference>
<evidence type="ECO:0000256" key="4">
    <source>
        <dbReference type="PROSITE-ProRule" id="PRU00175"/>
    </source>
</evidence>
<keyword evidence="3" id="KW-0862">Zinc</keyword>
<organism evidence="8 9">
    <name type="scientific">Pseudogymnoascus verrucosus</name>
    <dbReference type="NCBI Taxonomy" id="342668"/>
    <lineage>
        <taxon>Eukaryota</taxon>
        <taxon>Fungi</taxon>
        <taxon>Dikarya</taxon>
        <taxon>Ascomycota</taxon>
        <taxon>Pezizomycotina</taxon>
        <taxon>Leotiomycetes</taxon>
        <taxon>Thelebolales</taxon>
        <taxon>Thelebolaceae</taxon>
        <taxon>Pseudogymnoascus</taxon>
    </lineage>
</organism>
<feature type="compositionally biased region" description="Pro residues" evidence="5">
    <location>
        <begin position="371"/>
        <end position="381"/>
    </location>
</feature>